<proteinExistence type="predicted"/>
<dbReference type="Proteomes" id="UP000320582">
    <property type="component" value="Unassembled WGS sequence"/>
</dbReference>
<keyword evidence="3" id="KW-1185">Reference proteome</keyword>
<dbReference type="NCBIfam" id="NF046098">
    <property type="entry name" value="RSP_7527_fam"/>
    <property type="match status" value="1"/>
</dbReference>
<protein>
    <submittedName>
        <fullName evidence="2">Uncharacterized protein</fullName>
    </submittedName>
</protein>
<accession>A0A543KE70</accession>
<name>A0A543KE70_9RHOB</name>
<reference evidence="2 3" key="1">
    <citation type="submission" date="2019-06" db="EMBL/GenBank/DDBJ databases">
        <title>Genomic Encyclopedia of Archaeal and Bacterial Type Strains, Phase II (KMG-II): from individual species to whole genera.</title>
        <authorList>
            <person name="Goeker M."/>
        </authorList>
    </citation>
    <scope>NUCLEOTIDE SEQUENCE [LARGE SCALE GENOMIC DNA]</scope>
    <source>
        <strain evidence="2 3">DSM 18423</strain>
    </source>
</reference>
<evidence type="ECO:0000256" key="1">
    <source>
        <dbReference type="SAM" id="MobiDB-lite"/>
    </source>
</evidence>
<evidence type="ECO:0000313" key="2">
    <source>
        <dbReference type="EMBL" id="TQM93381.1"/>
    </source>
</evidence>
<feature type="region of interest" description="Disordered" evidence="1">
    <location>
        <begin position="1"/>
        <end position="21"/>
    </location>
</feature>
<evidence type="ECO:0000313" key="3">
    <source>
        <dbReference type="Proteomes" id="UP000320582"/>
    </source>
</evidence>
<dbReference type="EMBL" id="VFPT01000001">
    <property type="protein sequence ID" value="TQM93381.1"/>
    <property type="molecule type" value="Genomic_DNA"/>
</dbReference>
<dbReference type="InterPro" id="IPR058227">
    <property type="entry name" value="RSP_7527-like"/>
</dbReference>
<sequence>MLHRSAYLSGRRKNRKKTPMFDLSKTDPLVVDTLQIENAARQMRAEFIAHSVSALGQKIARLFTNTAGTAARG</sequence>
<comment type="caution">
    <text evidence="2">The sequence shown here is derived from an EMBL/GenBank/DDBJ whole genome shotgun (WGS) entry which is preliminary data.</text>
</comment>
<dbReference type="AlphaFoldDB" id="A0A543KE70"/>
<organism evidence="2 3">
    <name type="scientific">Roseinatronobacter monicus</name>
    <dbReference type="NCBI Taxonomy" id="393481"/>
    <lineage>
        <taxon>Bacteria</taxon>
        <taxon>Pseudomonadati</taxon>
        <taxon>Pseudomonadota</taxon>
        <taxon>Alphaproteobacteria</taxon>
        <taxon>Rhodobacterales</taxon>
        <taxon>Paracoccaceae</taxon>
        <taxon>Roseinatronobacter</taxon>
    </lineage>
</organism>
<gene>
    <name evidence="2" type="ORF">BD293_2014</name>
</gene>